<dbReference type="OrthoDB" id="153074at2759"/>
<proteinExistence type="predicted"/>
<sequence length="303" mass="33494">MSATSGTRFLVFITGASRGFGRCLALEAARKWGPAVDMHLIARNAEALTAVKRDIEASLSDQSKIGVRVWTWPFDLGNLETLEPNFARIFATVDEFSAEQESTAMIMHKYGNVYLFNNAGSVGPIAYAKDLCTDLPALRQSLDLNLTSSILITSLFLRRFCTLSSPSNKVPALFIINISSMAAIQPFHSWGVYCAGKAARDMFLQVVAQEHQGEGSARGEGSMAGGMSVHLKTLNYAPGPLDTDMQIELRESESIHPPTREWSEKAFREGWLVRPEESASKCLRILTKNDFKSGVHIDYYDDM</sequence>
<name>W7U863_9STRA</name>
<dbReference type="GO" id="GO:0005737">
    <property type="term" value="C:cytoplasm"/>
    <property type="evidence" value="ECO:0007669"/>
    <property type="project" value="UniProtKB-SubCell"/>
</dbReference>
<dbReference type="Gene3D" id="3.40.50.720">
    <property type="entry name" value="NAD(P)-binding Rossmann-like Domain"/>
    <property type="match status" value="1"/>
</dbReference>
<evidence type="ECO:0000313" key="6">
    <source>
        <dbReference type="Proteomes" id="UP000019335"/>
    </source>
</evidence>
<keyword evidence="2" id="KW-0963">Cytoplasm</keyword>
<reference evidence="5 6" key="1">
    <citation type="journal article" date="2014" name="Mol. Plant">
        <title>Chromosome Scale Genome Assembly and Transcriptome Profiling of Nannochloropsis gaditana in Nitrogen Depletion.</title>
        <authorList>
            <person name="Corteggiani Carpinelli E."/>
            <person name="Telatin A."/>
            <person name="Vitulo N."/>
            <person name="Forcato C."/>
            <person name="D'Angelo M."/>
            <person name="Schiavon R."/>
            <person name="Vezzi A."/>
            <person name="Giacometti G.M."/>
            <person name="Morosinotto T."/>
            <person name="Valle G."/>
        </authorList>
    </citation>
    <scope>NUCLEOTIDE SEQUENCE [LARGE SCALE GENOMIC DNA]</scope>
    <source>
        <strain evidence="5 6">B-31</strain>
    </source>
</reference>
<dbReference type="Pfam" id="PF00106">
    <property type="entry name" value="adh_short"/>
    <property type="match status" value="1"/>
</dbReference>
<protein>
    <submittedName>
        <fullName evidence="5">Sepiapterin reductase</fullName>
    </submittedName>
</protein>
<comment type="subcellular location">
    <subcellularLocation>
        <location evidence="1">Cytoplasm</location>
    </subcellularLocation>
</comment>
<dbReference type="GO" id="GO:0006729">
    <property type="term" value="P:tetrahydrobiopterin biosynthetic process"/>
    <property type="evidence" value="ECO:0007669"/>
    <property type="project" value="TreeGrafter"/>
</dbReference>
<dbReference type="GO" id="GO:0004757">
    <property type="term" value="F:sepiapterin reductase (NADP+) activity"/>
    <property type="evidence" value="ECO:0007669"/>
    <property type="project" value="TreeGrafter"/>
</dbReference>
<keyword evidence="6" id="KW-1185">Reference proteome</keyword>
<accession>W7U863</accession>
<dbReference type="PANTHER" id="PTHR44085">
    <property type="entry name" value="SEPIAPTERIN REDUCTASE"/>
    <property type="match status" value="1"/>
</dbReference>
<gene>
    <name evidence="5" type="ORF">Naga_100007g61</name>
</gene>
<evidence type="ECO:0000256" key="4">
    <source>
        <dbReference type="ARBA" id="ARBA00023002"/>
    </source>
</evidence>
<keyword evidence="4" id="KW-0560">Oxidoreductase</keyword>
<dbReference type="InterPro" id="IPR036291">
    <property type="entry name" value="NAD(P)-bd_dom_sf"/>
</dbReference>
<dbReference type="InterPro" id="IPR051721">
    <property type="entry name" value="Biopterin_syn/organic_redct"/>
</dbReference>
<comment type="caution">
    <text evidence="5">The sequence shown here is derived from an EMBL/GenBank/DDBJ whole genome shotgun (WGS) entry which is preliminary data.</text>
</comment>
<dbReference type="EMBL" id="AZIL01000177">
    <property type="protein sequence ID" value="EWM29124.1"/>
    <property type="molecule type" value="Genomic_DNA"/>
</dbReference>
<evidence type="ECO:0000256" key="1">
    <source>
        <dbReference type="ARBA" id="ARBA00004496"/>
    </source>
</evidence>
<dbReference type="PANTHER" id="PTHR44085:SF2">
    <property type="entry name" value="SEPIAPTERIN REDUCTASE"/>
    <property type="match status" value="1"/>
</dbReference>
<evidence type="ECO:0000256" key="3">
    <source>
        <dbReference type="ARBA" id="ARBA00022857"/>
    </source>
</evidence>
<dbReference type="SUPFAM" id="SSF51735">
    <property type="entry name" value="NAD(P)-binding Rossmann-fold domains"/>
    <property type="match status" value="1"/>
</dbReference>
<dbReference type="InterPro" id="IPR002347">
    <property type="entry name" value="SDR_fam"/>
</dbReference>
<organism evidence="5 6">
    <name type="scientific">Nannochloropsis gaditana</name>
    <dbReference type="NCBI Taxonomy" id="72520"/>
    <lineage>
        <taxon>Eukaryota</taxon>
        <taxon>Sar</taxon>
        <taxon>Stramenopiles</taxon>
        <taxon>Ochrophyta</taxon>
        <taxon>Eustigmatophyceae</taxon>
        <taxon>Eustigmatales</taxon>
        <taxon>Monodopsidaceae</taxon>
        <taxon>Nannochloropsis</taxon>
    </lineage>
</organism>
<dbReference type="Proteomes" id="UP000019335">
    <property type="component" value="Chromosome 3"/>
</dbReference>
<keyword evidence="3" id="KW-0521">NADP</keyword>
<evidence type="ECO:0000256" key="2">
    <source>
        <dbReference type="ARBA" id="ARBA00022490"/>
    </source>
</evidence>
<evidence type="ECO:0000313" key="5">
    <source>
        <dbReference type="EMBL" id="EWM29124.1"/>
    </source>
</evidence>
<dbReference type="AlphaFoldDB" id="W7U863"/>